<dbReference type="Gene3D" id="1.10.260.40">
    <property type="entry name" value="lambda repressor-like DNA-binding domains"/>
    <property type="match status" value="1"/>
</dbReference>
<dbReference type="SUPFAM" id="SSF47413">
    <property type="entry name" value="lambda repressor-like DNA-binding domains"/>
    <property type="match status" value="1"/>
</dbReference>
<feature type="domain" description="HTH lacI-type" evidence="4">
    <location>
        <begin position="10"/>
        <end position="64"/>
    </location>
</feature>
<feature type="domain" description="HTH cro/C1-type" evidence="5">
    <location>
        <begin position="6"/>
        <end position="40"/>
    </location>
</feature>
<dbReference type="InterPro" id="IPR000843">
    <property type="entry name" value="HTH_LacI"/>
</dbReference>
<reference evidence="6 7" key="1">
    <citation type="journal article" date="2014" name="Genome Announc.">
        <title>Draft genome sequences of the altered schaedler flora, a defined bacterial community from gnotobiotic mice.</title>
        <authorList>
            <person name="Wannemuehler M.J."/>
            <person name="Overstreet A.M."/>
            <person name="Ward D.V."/>
            <person name="Phillips G.J."/>
        </authorList>
    </citation>
    <scope>NUCLEOTIDE SEQUENCE [LARGE SCALE GENOMIC DNA]</scope>
    <source>
        <strain evidence="6 7">ASF492</strain>
    </source>
</reference>
<name>N2ACQ0_9FIRM</name>
<gene>
    <name evidence="6" type="ORF">C823_02346</name>
</gene>
<dbReference type="PANTHER" id="PTHR30146">
    <property type="entry name" value="LACI-RELATED TRANSCRIPTIONAL REPRESSOR"/>
    <property type="match status" value="1"/>
</dbReference>
<dbReference type="Gene3D" id="3.40.50.2300">
    <property type="match status" value="2"/>
</dbReference>
<protein>
    <submittedName>
        <fullName evidence="6">Uncharacterized protein</fullName>
    </submittedName>
</protein>
<dbReference type="InterPro" id="IPR001387">
    <property type="entry name" value="Cro/C1-type_HTH"/>
</dbReference>
<accession>N2ACQ0</accession>
<evidence type="ECO:0000256" key="1">
    <source>
        <dbReference type="ARBA" id="ARBA00023015"/>
    </source>
</evidence>
<evidence type="ECO:0000259" key="4">
    <source>
        <dbReference type="PROSITE" id="PS50932"/>
    </source>
</evidence>
<dbReference type="CDD" id="cd01392">
    <property type="entry name" value="HTH_LacI"/>
    <property type="match status" value="1"/>
</dbReference>
<dbReference type="GO" id="GO:0000976">
    <property type="term" value="F:transcription cis-regulatory region binding"/>
    <property type="evidence" value="ECO:0007669"/>
    <property type="project" value="TreeGrafter"/>
</dbReference>
<dbReference type="Pfam" id="PF00356">
    <property type="entry name" value="LacI"/>
    <property type="match status" value="1"/>
</dbReference>
<evidence type="ECO:0000256" key="2">
    <source>
        <dbReference type="ARBA" id="ARBA00023125"/>
    </source>
</evidence>
<dbReference type="EMBL" id="AQFT01000072">
    <property type="protein sequence ID" value="EMZ27222.1"/>
    <property type="molecule type" value="Genomic_DNA"/>
</dbReference>
<dbReference type="SMART" id="SM00354">
    <property type="entry name" value="HTH_LACI"/>
    <property type="match status" value="1"/>
</dbReference>
<dbReference type="PATRIC" id="fig|1235802.3.peg.2484"/>
<dbReference type="STRING" id="1235802.C823_02346"/>
<evidence type="ECO:0000259" key="5">
    <source>
        <dbReference type="PROSITE" id="PS50943"/>
    </source>
</evidence>
<keyword evidence="7" id="KW-1185">Reference proteome</keyword>
<dbReference type="Pfam" id="PF13377">
    <property type="entry name" value="Peripla_BP_3"/>
    <property type="match status" value="1"/>
</dbReference>
<keyword evidence="3" id="KW-0804">Transcription</keyword>
<dbReference type="PANTHER" id="PTHR30146:SF109">
    <property type="entry name" value="HTH-TYPE TRANSCRIPTIONAL REGULATOR GALS"/>
    <property type="match status" value="1"/>
</dbReference>
<dbReference type="eggNOG" id="COG1609">
    <property type="taxonomic scope" value="Bacteria"/>
</dbReference>
<keyword evidence="2" id="KW-0238">DNA-binding</keyword>
<organism evidence="6 7">
    <name type="scientific">Eubacterium plexicaudatum ASF492</name>
    <dbReference type="NCBI Taxonomy" id="1235802"/>
    <lineage>
        <taxon>Bacteria</taxon>
        <taxon>Bacillati</taxon>
        <taxon>Bacillota</taxon>
        <taxon>Clostridia</taxon>
        <taxon>Eubacteriales</taxon>
        <taxon>Eubacteriaceae</taxon>
        <taxon>Eubacterium</taxon>
    </lineage>
</organism>
<evidence type="ECO:0000313" key="7">
    <source>
        <dbReference type="Proteomes" id="UP000012589"/>
    </source>
</evidence>
<dbReference type="InterPro" id="IPR046335">
    <property type="entry name" value="LacI/GalR-like_sensor"/>
</dbReference>
<dbReference type="PROSITE" id="PS50943">
    <property type="entry name" value="HTH_CROC1"/>
    <property type="match status" value="1"/>
</dbReference>
<dbReference type="InterPro" id="IPR010982">
    <property type="entry name" value="Lambda_DNA-bd_dom_sf"/>
</dbReference>
<evidence type="ECO:0000256" key="3">
    <source>
        <dbReference type="ARBA" id="ARBA00023163"/>
    </source>
</evidence>
<dbReference type="OrthoDB" id="9775106at2"/>
<sequence>MMRVQEEKKLTMEDVAKELGVSKTTVSRAVSGKGRIGEETRKRVLEYIEQHNYKPNQAAGEPVHNRTYNIGMVLQTDMLTSELPFFPKALKGIGETAEKEEYNVIMTLVDSNDFSGLVRVIENHKVDGMILMRTLQDDQPAAMLKKSGIPFVTIGLSDDPQIYQVDNDHVDACRELTSILLLKGMKKIAVVSGDRNHVINRKRLEGFYQAHQDMGIPYDASLIFTDIDSEAFACGAAERILQRSADCMIGADDLLTGYLLKKLEEENVRIPEEMRLASFHDSQLLKSAKNGITAIKFNIEELGREACKVLLRRMRGEEAAHITKLSYEVAMRESTKW</sequence>
<keyword evidence="1" id="KW-0805">Transcription regulation</keyword>
<dbReference type="PROSITE" id="PS50932">
    <property type="entry name" value="HTH_LACI_2"/>
    <property type="match status" value="1"/>
</dbReference>
<dbReference type="GO" id="GO:0003700">
    <property type="term" value="F:DNA-binding transcription factor activity"/>
    <property type="evidence" value="ECO:0007669"/>
    <property type="project" value="TreeGrafter"/>
</dbReference>
<dbReference type="SUPFAM" id="SSF53822">
    <property type="entry name" value="Periplasmic binding protein-like I"/>
    <property type="match status" value="1"/>
</dbReference>
<proteinExistence type="predicted"/>
<dbReference type="AlphaFoldDB" id="N2ACQ0"/>
<dbReference type="Proteomes" id="UP000012589">
    <property type="component" value="Unassembled WGS sequence"/>
</dbReference>
<comment type="caution">
    <text evidence="6">The sequence shown here is derived from an EMBL/GenBank/DDBJ whole genome shotgun (WGS) entry which is preliminary data.</text>
</comment>
<evidence type="ECO:0000313" key="6">
    <source>
        <dbReference type="EMBL" id="EMZ27222.1"/>
    </source>
</evidence>
<dbReference type="HOGENOM" id="CLU_037628_6_3_9"/>
<dbReference type="InterPro" id="IPR028082">
    <property type="entry name" value="Peripla_BP_I"/>
</dbReference>